<dbReference type="GO" id="GO:0016740">
    <property type="term" value="F:transferase activity"/>
    <property type="evidence" value="ECO:0007669"/>
    <property type="project" value="UniProtKB-KW"/>
</dbReference>
<dbReference type="InterPro" id="IPR052896">
    <property type="entry name" value="GGT-like_enzyme"/>
</dbReference>
<dbReference type="SUPFAM" id="SSF56235">
    <property type="entry name" value="N-terminal nucleophile aminohydrolases (Ntn hydrolases)"/>
    <property type="match status" value="1"/>
</dbReference>
<evidence type="ECO:0000313" key="1">
    <source>
        <dbReference type="EMBL" id="SDI42620.1"/>
    </source>
</evidence>
<dbReference type="Proteomes" id="UP000198853">
    <property type="component" value="Unassembled WGS sequence"/>
</dbReference>
<dbReference type="InterPro" id="IPR029055">
    <property type="entry name" value="Ntn_hydrolases_N"/>
</dbReference>
<gene>
    <name evidence="1" type="ORF">SAMN04488123_10295</name>
</gene>
<dbReference type="PRINTS" id="PR01210">
    <property type="entry name" value="GGTRANSPTASE"/>
</dbReference>
<keyword evidence="1" id="KW-0808">Transferase</keyword>
<dbReference type="AlphaFoldDB" id="A0A1G8KIB6"/>
<protein>
    <submittedName>
        <fullName evidence="1">Gamma-glutamyltransferase 2. Threonine peptidase. MEROPS family T03</fullName>
    </submittedName>
</protein>
<evidence type="ECO:0000313" key="2">
    <source>
        <dbReference type="Proteomes" id="UP000198853"/>
    </source>
</evidence>
<organism evidence="1 2">
    <name type="scientific">Natribacillus halophilus</name>
    <dbReference type="NCBI Taxonomy" id="549003"/>
    <lineage>
        <taxon>Bacteria</taxon>
        <taxon>Bacillati</taxon>
        <taxon>Bacillota</taxon>
        <taxon>Bacilli</taxon>
        <taxon>Bacillales</taxon>
        <taxon>Bacillaceae</taxon>
        <taxon>Natribacillus</taxon>
    </lineage>
</organism>
<dbReference type="OrthoDB" id="9781342at2"/>
<dbReference type="Gene3D" id="1.10.246.230">
    <property type="match status" value="1"/>
</dbReference>
<dbReference type="Gene3D" id="3.60.20.40">
    <property type="match status" value="1"/>
</dbReference>
<proteinExistence type="predicted"/>
<dbReference type="PANTHER" id="PTHR43881">
    <property type="entry name" value="GAMMA-GLUTAMYLTRANSPEPTIDASE (AFU_ORTHOLOGUE AFUA_4G13580)"/>
    <property type="match status" value="1"/>
</dbReference>
<dbReference type="PANTHER" id="PTHR43881:SF1">
    <property type="entry name" value="GAMMA-GLUTAMYLTRANSPEPTIDASE (AFU_ORTHOLOGUE AFUA_4G13580)"/>
    <property type="match status" value="1"/>
</dbReference>
<dbReference type="EMBL" id="FNEN01000002">
    <property type="protein sequence ID" value="SDI42620.1"/>
    <property type="molecule type" value="Genomic_DNA"/>
</dbReference>
<reference evidence="1 2" key="1">
    <citation type="submission" date="2016-10" db="EMBL/GenBank/DDBJ databases">
        <authorList>
            <person name="de Groot N.N."/>
        </authorList>
    </citation>
    <scope>NUCLEOTIDE SEQUENCE [LARGE SCALE GENOMIC DNA]</scope>
    <source>
        <strain evidence="1 2">DSM 21771</strain>
    </source>
</reference>
<dbReference type="Pfam" id="PF01019">
    <property type="entry name" value="G_glu_transpept"/>
    <property type="match status" value="1"/>
</dbReference>
<sequence length="535" mass="58644">MMQFDPWYHPYPSKRTPMYSRRGMVGTSQPLASEAGIDMLKKGGNAVDAAIATAAALTVVEPTSNGIGSDSFAIVWLDGEMHGLNASGRSPGNISIDAVRERGHEVMPRQGLIPVNVPGAPGGWVALSNRFGKLTLEEVLAPAIRLAEEGFPVSPVVSKHWKAATRLYPSDEPEFKPWFDTFTKYGKAPEPGDIWHLPDHGATLRKIAKTNGKAFYEGELAGRVDQFSRDHDGFIREEDFAQFSVDWVQPLSVNYKGYDVWELPPNGQGIVPLMAMNILNGFDLPEKESADTYHKHIEALKLAFADSFEYITDPEHMNINPETLLTPKYAAERRSLIGVEAIDPHAGTPPRGGTVYLATADADGNMVSMIQSNYAGFGSGIVIPGTGISMQNRGWEFRLEKNEANALAPNKRTYHTIIPGFLTKGEQPVGPFGVMGGYMMPQGHLQVLTNAIDYRLNPQAALDAPRWKWLWGKKLEVEAHFPAEIARQLVRKGHEIAPTLEAGGFGRGQAIWRDPDTGVLVGGTESRADGHLAIW</sequence>
<dbReference type="InterPro" id="IPR043137">
    <property type="entry name" value="GGT_ssub_C"/>
</dbReference>
<accession>A0A1G8KIB6</accession>
<keyword evidence="2" id="KW-1185">Reference proteome</keyword>
<name>A0A1G8KIB6_9BACI</name>